<dbReference type="AlphaFoldDB" id="A0A9X2IDD2"/>
<dbReference type="RefSeq" id="WP_250423798.1">
    <property type="nucleotide sequence ID" value="NZ_JAJKBJ010000025.1"/>
</dbReference>
<organism evidence="1 2">
    <name type="scientific">Legionella maioricensis</name>
    <dbReference type="NCBI Taxonomy" id="2896528"/>
    <lineage>
        <taxon>Bacteria</taxon>
        <taxon>Pseudomonadati</taxon>
        <taxon>Pseudomonadota</taxon>
        <taxon>Gammaproteobacteria</taxon>
        <taxon>Legionellales</taxon>
        <taxon>Legionellaceae</taxon>
        <taxon>Legionella</taxon>
    </lineage>
</organism>
<proteinExistence type="predicted"/>
<dbReference type="EMBL" id="JAJKBJ010000025">
    <property type="protein sequence ID" value="MCL9685417.1"/>
    <property type="molecule type" value="Genomic_DNA"/>
</dbReference>
<reference evidence="1" key="1">
    <citation type="submission" date="2021-11" db="EMBL/GenBank/DDBJ databases">
        <title>Legionella maioricencis sp. nov., a new species isolated from hot water samples in Mallorca.</title>
        <authorList>
            <person name="Crespi S."/>
            <person name="Drasar V."/>
            <person name="Salva-Serra F."/>
            <person name="Jaen-Luchoro D."/>
            <person name="Pineiro-Iglesias B."/>
            <person name="Aliaga F."/>
            <person name="Fernandez-Juarez V."/>
            <person name="Coll G."/>
            <person name="Moore E.R.B."/>
            <person name="Bennasar-Figueras A."/>
        </authorList>
    </citation>
    <scope>NUCLEOTIDE SEQUENCE</scope>
    <source>
        <strain evidence="1">HCPI-6</strain>
    </source>
</reference>
<gene>
    <name evidence="1" type="ORF">LOX96_15045</name>
</gene>
<name>A0A9X2IDD2_9GAMM</name>
<keyword evidence="2" id="KW-1185">Reference proteome</keyword>
<sequence length="624" mass="71478">MDTFIGVRIDAKARDIFHVARLGSWPKREIIYMPPRPHKDPTIILMNYVHSDGIGDFQHLLDIAKELHPLALQSGIVIVPLIFCLANIRETVEKKINKLNINLKPFIFTVEKKHPELEQLNEQFSKFMDSQIELQNNLNNALTIFQISTATTTFQKNILLKHCFPNIPIVNISEHSGLRTFADFSFGGFGGDSDERDKPRKIKNINDRWMGLQRRAQRYGIKLRPPLAMSREEALLSFEDQNYLHILLGTDATSLVGKKEVADFIQKTQIIPAYLQRGTSIINFIWYCIKHEQYSDNDIVIHINNNNVFNLRPSKIVDAEDLSAGWSFSASKSRVSGGNEEILMPAFELMMLEKDVQKYNIGSIEINVNGAEPRTISFGHWSATKKIRILVGFYLEDEDYNKLYHASGPIIAVSGDNTIEQALSNNKLPFLQDDKYEFEEEMHALFHLALEYWPDMSSELKLSFTHYFLNKNMRLDNEEGIEQIVRTDWEKMHEVWPYIMGKLRQNNNIYNHLKTIFYEALLHASAEKGDVTLLNTIYSNAPEIDVTLPNKMGKTVLQIARMNNHIAYVQELSILFPRQLIGGEIPHVPNEESDAMGQTNSFFQPALSPSLLAVEEAKQSQIGI</sequence>
<accession>A0A9X2IDD2</accession>
<dbReference type="Proteomes" id="UP001139721">
    <property type="component" value="Unassembled WGS sequence"/>
</dbReference>
<evidence type="ECO:0000313" key="2">
    <source>
        <dbReference type="Proteomes" id="UP001139721"/>
    </source>
</evidence>
<evidence type="ECO:0000313" key="1">
    <source>
        <dbReference type="EMBL" id="MCL9685417.1"/>
    </source>
</evidence>
<protein>
    <submittedName>
        <fullName evidence="1">Uncharacterized protein</fullName>
    </submittedName>
</protein>
<comment type="caution">
    <text evidence="1">The sequence shown here is derived from an EMBL/GenBank/DDBJ whole genome shotgun (WGS) entry which is preliminary data.</text>
</comment>